<dbReference type="AlphaFoldDB" id="A2G5N6"/>
<accession>A2G5N6</accession>
<organism evidence="2 3">
    <name type="scientific">Trichomonas vaginalis (strain ATCC PRA-98 / G3)</name>
    <dbReference type="NCBI Taxonomy" id="412133"/>
    <lineage>
        <taxon>Eukaryota</taxon>
        <taxon>Metamonada</taxon>
        <taxon>Parabasalia</taxon>
        <taxon>Trichomonadida</taxon>
        <taxon>Trichomonadidae</taxon>
        <taxon>Trichomonas</taxon>
    </lineage>
</organism>
<dbReference type="EMBL" id="DS114639">
    <property type="protein sequence ID" value="EAX86480.1"/>
    <property type="molecule type" value="Genomic_DNA"/>
</dbReference>
<reference evidence="2" key="2">
    <citation type="journal article" date="2007" name="Science">
        <title>Draft genome sequence of the sexually transmitted pathogen Trichomonas vaginalis.</title>
        <authorList>
            <person name="Carlton J.M."/>
            <person name="Hirt R.P."/>
            <person name="Silva J.C."/>
            <person name="Delcher A.L."/>
            <person name="Schatz M."/>
            <person name="Zhao Q."/>
            <person name="Wortman J.R."/>
            <person name="Bidwell S.L."/>
            <person name="Alsmark U.C.M."/>
            <person name="Besteiro S."/>
            <person name="Sicheritz-Ponten T."/>
            <person name="Noel C.J."/>
            <person name="Dacks J.B."/>
            <person name="Foster P.G."/>
            <person name="Simillion C."/>
            <person name="Van de Peer Y."/>
            <person name="Miranda-Saavedra D."/>
            <person name="Barton G.J."/>
            <person name="Westrop G.D."/>
            <person name="Mueller S."/>
            <person name="Dessi D."/>
            <person name="Fiori P.L."/>
            <person name="Ren Q."/>
            <person name="Paulsen I."/>
            <person name="Zhang H."/>
            <person name="Bastida-Corcuera F.D."/>
            <person name="Simoes-Barbosa A."/>
            <person name="Brown M.T."/>
            <person name="Hayes R.D."/>
            <person name="Mukherjee M."/>
            <person name="Okumura C.Y."/>
            <person name="Schneider R."/>
            <person name="Smith A.J."/>
            <person name="Vanacova S."/>
            <person name="Villalvazo M."/>
            <person name="Haas B.J."/>
            <person name="Pertea M."/>
            <person name="Feldblyum T.V."/>
            <person name="Utterback T.R."/>
            <person name="Shu C.L."/>
            <person name="Osoegawa K."/>
            <person name="de Jong P.J."/>
            <person name="Hrdy I."/>
            <person name="Horvathova L."/>
            <person name="Zubacova Z."/>
            <person name="Dolezal P."/>
            <person name="Malik S.B."/>
            <person name="Logsdon J.M. Jr."/>
            <person name="Henze K."/>
            <person name="Gupta A."/>
            <person name="Wang C.C."/>
            <person name="Dunne R.L."/>
            <person name="Upcroft J.A."/>
            <person name="Upcroft P."/>
            <person name="White O."/>
            <person name="Salzberg S.L."/>
            <person name="Tang P."/>
            <person name="Chiu C.-H."/>
            <person name="Lee Y.-S."/>
            <person name="Embley T.M."/>
            <person name="Coombs G.H."/>
            <person name="Mottram J.C."/>
            <person name="Tachezy J."/>
            <person name="Fraser-Liggett C.M."/>
            <person name="Johnson P.J."/>
        </authorList>
    </citation>
    <scope>NUCLEOTIDE SEQUENCE [LARGE SCALE GENOMIC DNA]</scope>
    <source>
        <strain evidence="2">G3</strain>
    </source>
</reference>
<dbReference type="SMR" id="A2G5N6"/>
<proteinExistence type="predicted"/>
<dbReference type="KEGG" id="tva:4744124"/>
<name>A2G5N6_TRIV3</name>
<protein>
    <submittedName>
        <fullName evidence="2">Uncharacterized protein</fullName>
    </submittedName>
</protein>
<dbReference type="Proteomes" id="UP000001542">
    <property type="component" value="Unassembled WGS sequence"/>
</dbReference>
<sequence>MTSIRQNAIIFWSSHGVEGDLMTEVLEYIDKICSENSLYEVIDNWNSIVNDINSQIGIEDQYEI</sequence>
<dbReference type="VEuPathDB" id="TrichDB:TVAGG3_0122130"/>
<evidence type="ECO:0000313" key="3">
    <source>
        <dbReference type="Proteomes" id="UP000001542"/>
    </source>
</evidence>
<gene>
    <name evidence="2" type="ORF">TVAG_218930</name>
    <name evidence="1" type="ORF">TVAG_241400</name>
</gene>
<dbReference type="RefSeq" id="XP_001299410.1">
    <property type="nucleotide sequence ID" value="XM_001299409.1"/>
</dbReference>
<dbReference type="VEuPathDB" id="TrichDB:TVAG_218930"/>
<keyword evidence="3" id="KW-1185">Reference proteome</keyword>
<reference evidence="2" key="1">
    <citation type="submission" date="2006-10" db="EMBL/GenBank/DDBJ databases">
        <authorList>
            <person name="Amadeo P."/>
            <person name="Zhao Q."/>
            <person name="Wortman J."/>
            <person name="Fraser-Liggett C."/>
            <person name="Carlton J."/>
        </authorList>
    </citation>
    <scope>NUCLEOTIDE SEQUENCE</scope>
    <source>
        <strain evidence="2">G3</strain>
    </source>
</reference>
<dbReference type="EMBL" id="DS114436">
    <property type="protein sequence ID" value="EAX87534.1"/>
    <property type="molecule type" value="Genomic_DNA"/>
</dbReference>
<dbReference type="OrthoDB" id="2224309at2759"/>
<dbReference type="VEuPathDB" id="TrichDB:TVAGG3_0622150"/>
<evidence type="ECO:0000313" key="1">
    <source>
        <dbReference type="EMBL" id="EAX86480.1"/>
    </source>
</evidence>
<evidence type="ECO:0000313" key="2">
    <source>
        <dbReference type="EMBL" id="EAX87534.1"/>
    </source>
</evidence>